<accession>A0ABS5SCM5</accession>
<dbReference type="RefSeq" id="WP_214175103.1">
    <property type="nucleotide sequence ID" value="NZ_JAHCVK010000002.1"/>
</dbReference>
<dbReference type="Gene3D" id="3.40.50.2000">
    <property type="entry name" value="Glycogen Phosphorylase B"/>
    <property type="match status" value="2"/>
</dbReference>
<name>A0ABS5SCM5_9BACT</name>
<dbReference type="PANTHER" id="PTHR12526:SF638">
    <property type="entry name" value="SPORE COAT PROTEIN SA"/>
    <property type="match status" value="1"/>
</dbReference>
<dbReference type="EMBL" id="JAHCVK010000002">
    <property type="protein sequence ID" value="MBT0653122.1"/>
    <property type="molecule type" value="Genomic_DNA"/>
</dbReference>
<protein>
    <submittedName>
        <fullName evidence="2">Glycosyltransferase family 4 protein</fullName>
    </submittedName>
</protein>
<dbReference type="Proteomes" id="UP000756860">
    <property type="component" value="Unassembled WGS sequence"/>
</dbReference>
<proteinExistence type="predicted"/>
<feature type="domain" description="Glycosyltransferase subfamily 4-like N-terminal" evidence="1">
    <location>
        <begin position="20"/>
        <end position="176"/>
    </location>
</feature>
<evidence type="ECO:0000259" key="1">
    <source>
        <dbReference type="Pfam" id="PF13579"/>
    </source>
</evidence>
<dbReference type="InterPro" id="IPR028098">
    <property type="entry name" value="Glyco_trans_4-like_N"/>
</dbReference>
<dbReference type="PANTHER" id="PTHR12526">
    <property type="entry name" value="GLYCOSYLTRANSFERASE"/>
    <property type="match status" value="1"/>
</dbReference>
<dbReference type="SUPFAM" id="SSF53756">
    <property type="entry name" value="UDP-Glycosyltransferase/glycogen phosphorylase"/>
    <property type="match status" value="1"/>
</dbReference>
<sequence length="375" mass="41634">MKKIVIIGGLAESLINFRGSLLAEMASQGFEIHACAPAAPQQVQEKLTALGAHYYDIPLSRTGINPIHDFLTVRAIYQLLRSVRPDFVLSYTIKPVIYGSLAARFARVPGIFSIITGVGYLFSTKGAKPWLAGKVASFLYRAALRHNRRIFFQNPDDRDLFLSLKLIKSEQVVIVNGSGVDTDYFQRVSLPVCPAFLLIARLLNDKGIHEYVEAARVLKRTFPMATFALAGWLDENPACIKHAELQSWIDEGLINYLGRLDDVRPALAASSVYVLPSYREGTPRTVLEAMAMGRPIVTTDAPGCRETVKDGDNGYLVPVKDATALAAAMEKFILQPELIERMGRRSREIAEEKYDVHKVNSVIMHHMGLSNETCI</sequence>
<dbReference type="Pfam" id="PF13692">
    <property type="entry name" value="Glyco_trans_1_4"/>
    <property type="match status" value="1"/>
</dbReference>
<dbReference type="CDD" id="cd03808">
    <property type="entry name" value="GT4_CapM-like"/>
    <property type="match status" value="1"/>
</dbReference>
<comment type="caution">
    <text evidence="2">The sequence shown here is derived from an EMBL/GenBank/DDBJ whole genome shotgun (WGS) entry which is preliminary data.</text>
</comment>
<dbReference type="Pfam" id="PF13579">
    <property type="entry name" value="Glyco_trans_4_4"/>
    <property type="match status" value="1"/>
</dbReference>
<keyword evidence="3" id="KW-1185">Reference proteome</keyword>
<organism evidence="2 3">
    <name type="scientific">Geomobilimonas luticola</name>
    <dbReference type="NCBI Taxonomy" id="1114878"/>
    <lineage>
        <taxon>Bacteria</taxon>
        <taxon>Pseudomonadati</taxon>
        <taxon>Thermodesulfobacteriota</taxon>
        <taxon>Desulfuromonadia</taxon>
        <taxon>Geobacterales</taxon>
        <taxon>Geobacteraceae</taxon>
        <taxon>Geomobilimonas</taxon>
    </lineage>
</organism>
<evidence type="ECO:0000313" key="3">
    <source>
        <dbReference type="Proteomes" id="UP000756860"/>
    </source>
</evidence>
<gene>
    <name evidence="2" type="ORF">KI810_08650</name>
</gene>
<evidence type="ECO:0000313" key="2">
    <source>
        <dbReference type="EMBL" id="MBT0653122.1"/>
    </source>
</evidence>
<reference evidence="2 3" key="1">
    <citation type="submission" date="2021-05" db="EMBL/GenBank/DDBJ databases">
        <title>The draft genome of Geobacter luticola JCM 17780.</title>
        <authorList>
            <person name="Xu Z."/>
            <person name="Masuda Y."/>
            <person name="Itoh H."/>
            <person name="Senoo K."/>
        </authorList>
    </citation>
    <scope>NUCLEOTIDE SEQUENCE [LARGE SCALE GENOMIC DNA]</scope>
    <source>
        <strain evidence="2 3">JCM 17780</strain>
    </source>
</reference>